<name>A0A485KE57_9STRA</name>
<dbReference type="Proteomes" id="UP000332933">
    <property type="component" value="Unassembled WGS sequence"/>
</dbReference>
<evidence type="ECO:0000313" key="3">
    <source>
        <dbReference type="Proteomes" id="UP000332933"/>
    </source>
</evidence>
<dbReference type="AlphaFoldDB" id="A0A485KE57"/>
<keyword evidence="3" id="KW-1185">Reference proteome</keyword>
<protein>
    <submittedName>
        <fullName evidence="2">Aste57867_5383 protein</fullName>
    </submittedName>
</protein>
<gene>
    <name evidence="2" type="primary">Aste57867_5383</name>
    <name evidence="1" type="ORF">As57867_005370</name>
    <name evidence="2" type="ORF">ASTE57867_5383</name>
</gene>
<dbReference type="EMBL" id="CAADRA010001757">
    <property type="protein sequence ID" value="VFT82441.1"/>
    <property type="molecule type" value="Genomic_DNA"/>
</dbReference>
<proteinExistence type="predicted"/>
<dbReference type="EMBL" id="VJMH01001756">
    <property type="protein sequence ID" value="KAF0711106.1"/>
    <property type="molecule type" value="Genomic_DNA"/>
</dbReference>
<sequence length="175" mass="18705">MVLAGLKHAFPRHVVPRVVAVVGNVQGKLQIHAAVRISWTGFATVDDIGFPLIKSLSTWQVGETLVGSRGDSLYGIGAREHHHIAIISDVATGFAWSFGRRTERRASLFTRQSKGVEDLAASILADVKHGVYSSTSPNFGMRLLVGGGMVPRTNPALDTLLCPVGVLAAVVVRNQ</sequence>
<accession>A0A485KE57</accession>
<organism evidence="2 3">
    <name type="scientific">Aphanomyces stellatus</name>
    <dbReference type="NCBI Taxonomy" id="120398"/>
    <lineage>
        <taxon>Eukaryota</taxon>
        <taxon>Sar</taxon>
        <taxon>Stramenopiles</taxon>
        <taxon>Oomycota</taxon>
        <taxon>Saprolegniomycetes</taxon>
        <taxon>Saprolegniales</taxon>
        <taxon>Verrucalvaceae</taxon>
        <taxon>Aphanomyces</taxon>
    </lineage>
</organism>
<reference evidence="2 3" key="1">
    <citation type="submission" date="2019-03" db="EMBL/GenBank/DDBJ databases">
        <authorList>
            <person name="Gaulin E."/>
            <person name="Dumas B."/>
        </authorList>
    </citation>
    <scope>NUCLEOTIDE SEQUENCE [LARGE SCALE GENOMIC DNA]</scope>
    <source>
        <strain evidence="2">CBS 568.67</strain>
    </source>
</reference>
<dbReference type="OrthoDB" id="37659at2759"/>
<reference evidence="1" key="2">
    <citation type="submission" date="2019-06" db="EMBL/GenBank/DDBJ databases">
        <title>Genomics analysis of Aphanomyces spp. identifies a new class of oomycete effector associated with host adaptation.</title>
        <authorList>
            <person name="Gaulin E."/>
        </authorList>
    </citation>
    <scope>NUCLEOTIDE SEQUENCE</scope>
    <source>
        <strain evidence="1">CBS 578.67</strain>
    </source>
</reference>
<evidence type="ECO:0000313" key="1">
    <source>
        <dbReference type="EMBL" id="KAF0711106.1"/>
    </source>
</evidence>
<evidence type="ECO:0000313" key="2">
    <source>
        <dbReference type="EMBL" id="VFT82441.1"/>
    </source>
</evidence>